<feature type="region of interest" description="Disordered" evidence="1">
    <location>
        <begin position="129"/>
        <end position="167"/>
    </location>
</feature>
<feature type="compositionally biased region" description="Low complexity" evidence="1">
    <location>
        <begin position="133"/>
        <end position="149"/>
    </location>
</feature>
<feature type="region of interest" description="Disordered" evidence="1">
    <location>
        <begin position="202"/>
        <end position="236"/>
    </location>
</feature>
<dbReference type="PANTHER" id="PTHR33385:SF4">
    <property type="entry name" value="PROTEIN XRI1"/>
    <property type="match status" value="1"/>
</dbReference>
<accession>A0A2K1IGT7</accession>
<evidence type="ECO:0000313" key="3">
    <source>
        <dbReference type="EnsemblPlants" id="Pp3c24_14710V3.1"/>
    </source>
</evidence>
<dbReference type="Gramene" id="Pp3c24_14710V3.1">
    <property type="protein sequence ID" value="Pp3c24_14710V3.1"/>
    <property type="gene ID" value="Pp3c24_14710"/>
</dbReference>
<evidence type="ECO:0000313" key="2">
    <source>
        <dbReference type="EMBL" id="PNR28492.1"/>
    </source>
</evidence>
<sequence>MMNNYLPKPLRSWTKESQVLRTLRNVAKKVAVSAQATTLMRIAGELRGAECYISLALSCVNPIVSAAEEFLVPVPSSPSNIWFPKESPTTINAISEEAGKGADEKWMSKCLDHKELHSPPEKSKIVVRSANHSEGSGMSAQSSPSSEGEVLQGPLTPFSKGSTPGWMPSPLTRFRVKATPVAYPFNLVKPCSAHGDVTLSDINQRIKVSSPSSSRRQPPRDGEKSPTQSGSGLSGKAVVECIKLHTEGKGSITIMKTRG</sequence>
<dbReference type="GO" id="GO:0007143">
    <property type="term" value="P:female meiotic nuclear division"/>
    <property type="evidence" value="ECO:0007669"/>
    <property type="project" value="InterPro"/>
</dbReference>
<dbReference type="Gramene" id="Pp3c24_14710V3.2">
    <property type="protein sequence ID" value="Pp3c24_14710V3.2"/>
    <property type="gene ID" value="Pp3c24_14710"/>
</dbReference>
<proteinExistence type="predicted"/>
<protein>
    <submittedName>
        <fullName evidence="2 3">Uncharacterized protein</fullName>
    </submittedName>
</protein>
<dbReference type="RefSeq" id="XP_073387260.1">
    <property type="nucleotide sequence ID" value="XM_073531159.1"/>
</dbReference>
<dbReference type="Proteomes" id="UP000006727">
    <property type="component" value="Chromosome 24"/>
</dbReference>
<dbReference type="EnsemblPlants" id="Pp3c24_14710V3.1">
    <property type="protein sequence ID" value="Pp3c24_14710V3.1"/>
    <property type="gene ID" value="Pp3c24_14710"/>
</dbReference>
<keyword evidence="4" id="KW-1185">Reference proteome</keyword>
<dbReference type="PaxDb" id="3218-PP1S423_4V6.1"/>
<dbReference type="PANTHER" id="PTHR33385">
    <property type="entry name" value="PROTEIN XRI1"/>
    <property type="match status" value="1"/>
</dbReference>
<dbReference type="RefSeq" id="XP_024363643.1">
    <property type="nucleotide sequence ID" value="XM_024507875.2"/>
</dbReference>
<reference evidence="2 4" key="2">
    <citation type="journal article" date="2018" name="Plant J.">
        <title>The Physcomitrella patens chromosome-scale assembly reveals moss genome structure and evolution.</title>
        <authorList>
            <person name="Lang D."/>
            <person name="Ullrich K.K."/>
            <person name="Murat F."/>
            <person name="Fuchs J."/>
            <person name="Jenkins J."/>
            <person name="Haas F.B."/>
            <person name="Piednoel M."/>
            <person name="Gundlach H."/>
            <person name="Van Bel M."/>
            <person name="Meyberg R."/>
            <person name="Vives C."/>
            <person name="Morata J."/>
            <person name="Symeonidi A."/>
            <person name="Hiss M."/>
            <person name="Muchero W."/>
            <person name="Kamisugi Y."/>
            <person name="Saleh O."/>
            <person name="Blanc G."/>
            <person name="Decker E.L."/>
            <person name="van Gessel N."/>
            <person name="Grimwood J."/>
            <person name="Hayes R.D."/>
            <person name="Graham S.W."/>
            <person name="Gunter L.E."/>
            <person name="McDaniel S.F."/>
            <person name="Hoernstein S.N.W."/>
            <person name="Larsson A."/>
            <person name="Li F.W."/>
            <person name="Perroud P.F."/>
            <person name="Phillips J."/>
            <person name="Ranjan P."/>
            <person name="Rokshar D.S."/>
            <person name="Rothfels C.J."/>
            <person name="Schneider L."/>
            <person name="Shu S."/>
            <person name="Stevenson D.W."/>
            <person name="Thummler F."/>
            <person name="Tillich M."/>
            <person name="Villarreal Aguilar J.C."/>
            <person name="Widiez T."/>
            <person name="Wong G.K."/>
            <person name="Wymore A."/>
            <person name="Zhang Y."/>
            <person name="Zimmer A.D."/>
            <person name="Quatrano R.S."/>
            <person name="Mayer K.F.X."/>
            <person name="Goodstein D."/>
            <person name="Casacuberta J.M."/>
            <person name="Vandepoele K."/>
            <person name="Reski R."/>
            <person name="Cuming A.C."/>
            <person name="Tuskan G.A."/>
            <person name="Maumus F."/>
            <person name="Salse J."/>
            <person name="Schmutz J."/>
            <person name="Rensing S.A."/>
        </authorList>
    </citation>
    <scope>NUCLEOTIDE SEQUENCE [LARGE SCALE GENOMIC DNA]</scope>
    <source>
        <strain evidence="3 4">cv. Gransden 2004</strain>
    </source>
</reference>
<dbReference type="GO" id="GO:0007140">
    <property type="term" value="P:male meiotic nuclear division"/>
    <property type="evidence" value="ECO:0007669"/>
    <property type="project" value="InterPro"/>
</dbReference>
<dbReference type="EMBL" id="ABEU02000024">
    <property type="protein sequence ID" value="PNR28492.1"/>
    <property type="molecule type" value="Genomic_DNA"/>
</dbReference>
<dbReference type="EnsemblPlants" id="Pp3c24_14710V3.2">
    <property type="protein sequence ID" value="Pp3c24_14710V3.2"/>
    <property type="gene ID" value="Pp3c24_14710"/>
</dbReference>
<dbReference type="GeneID" id="112276491"/>
<dbReference type="InterPro" id="IPR039933">
    <property type="entry name" value="XRI1"/>
</dbReference>
<name>A0A2K1IGT7_PHYPA</name>
<organism evidence="2">
    <name type="scientific">Physcomitrium patens</name>
    <name type="common">Spreading-leaved earth moss</name>
    <name type="synonym">Physcomitrella patens</name>
    <dbReference type="NCBI Taxonomy" id="3218"/>
    <lineage>
        <taxon>Eukaryota</taxon>
        <taxon>Viridiplantae</taxon>
        <taxon>Streptophyta</taxon>
        <taxon>Embryophyta</taxon>
        <taxon>Bryophyta</taxon>
        <taxon>Bryophytina</taxon>
        <taxon>Bryopsida</taxon>
        <taxon>Funariidae</taxon>
        <taxon>Funariales</taxon>
        <taxon>Funariaceae</taxon>
        <taxon>Physcomitrium</taxon>
    </lineage>
</organism>
<reference evidence="2 4" key="1">
    <citation type="journal article" date="2008" name="Science">
        <title>The Physcomitrella genome reveals evolutionary insights into the conquest of land by plants.</title>
        <authorList>
            <person name="Rensing S."/>
            <person name="Lang D."/>
            <person name="Zimmer A."/>
            <person name="Terry A."/>
            <person name="Salamov A."/>
            <person name="Shapiro H."/>
            <person name="Nishiyama T."/>
            <person name="Perroud P.-F."/>
            <person name="Lindquist E."/>
            <person name="Kamisugi Y."/>
            <person name="Tanahashi T."/>
            <person name="Sakakibara K."/>
            <person name="Fujita T."/>
            <person name="Oishi K."/>
            <person name="Shin-I T."/>
            <person name="Kuroki Y."/>
            <person name="Toyoda A."/>
            <person name="Suzuki Y."/>
            <person name="Hashimoto A."/>
            <person name="Yamaguchi K."/>
            <person name="Sugano A."/>
            <person name="Kohara Y."/>
            <person name="Fujiyama A."/>
            <person name="Anterola A."/>
            <person name="Aoki S."/>
            <person name="Ashton N."/>
            <person name="Barbazuk W.B."/>
            <person name="Barker E."/>
            <person name="Bennetzen J."/>
            <person name="Bezanilla M."/>
            <person name="Blankenship R."/>
            <person name="Cho S.H."/>
            <person name="Dutcher S."/>
            <person name="Estelle M."/>
            <person name="Fawcett J.A."/>
            <person name="Gundlach H."/>
            <person name="Hanada K."/>
            <person name="Heyl A."/>
            <person name="Hicks K.A."/>
            <person name="Hugh J."/>
            <person name="Lohr M."/>
            <person name="Mayer K."/>
            <person name="Melkozernov A."/>
            <person name="Murata T."/>
            <person name="Nelson D."/>
            <person name="Pils B."/>
            <person name="Prigge M."/>
            <person name="Reiss B."/>
            <person name="Renner T."/>
            <person name="Rombauts S."/>
            <person name="Rushton P."/>
            <person name="Sanderfoot A."/>
            <person name="Schween G."/>
            <person name="Shiu S.-H."/>
            <person name="Stueber K."/>
            <person name="Theodoulou F.L."/>
            <person name="Tu H."/>
            <person name="Van de Peer Y."/>
            <person name="Verrier P.J."/>
            <person name="Waters E."/>
            <person name="Wood A."/>
            <person name="Yang L."/>
            <person name="Cove D."/>
            <person name="Cuming A."/>
            <person name="Hasebe M."/>
            <person name="Lucas S."/>
            <person name="Mishler D.B."/>
            <person name="Reski R."/>
            <person name="Grigoriev I."/>
            <person name="Quatrano R.S."/>
            <person name="Boore J.L."/>
        </authorList>
    </citation>
    <scope>NUCLEOTIDE SEQUENCE [LARGE SCALE GENOMIC DNA]</scope>
    <source>
        <strain evidence="3 4">cv. Gransden 2004</strain>
    </source>
</reference>
<reference evidence="3" key="3">
    <citation type="submission" date="2020-12" db="UniProtKB">
        <authorList>
            <consortium name="EnsemblPlants"/>
        </authorList>
    </citation>
    <scope>IDENTIFICATION</scope>
</reference>
<evidence type="ECO:0000313" key="4">
    <source>
        <dbReference type="Proteomes" id="UP000006727"/>
    </source>
</evidence>
<gene>
    <name evidence="3" type="primary">LOC112276491</name>
    <name evidence="2" type="ORF">PHYPA_029084</name>
</gene>
<evidence type="ECO:0000256" key="1">
    <source>
        <dbReference type="SAM" id="MobiDB-lite"/>
    </source>
</evidence>
<dbReference type="AlphaFoldDB" id="A0A2K1IGT7"/>